<proteinExistence type="predicted"/>
<organism evidence="1 2">
    <name type="scientific">Listeria farberi</name>
    <dbReference type="NCBI Taxonomy" id="2713500"/>
    <lineage>
        <taxon>Bacteria</taxon>
        <taxon>Bacillati</taxon>
        <taxon>Bacillota</taxon>
        <taxon>Bacilli</taxon>
        <taxon>Bacillales</taxon>
        <taxon>Listeriaceae</taxon>
        <taxon>Listeria</taxon>
    </lineage>
</organism>
<gene>
    <name evidence="1" type="ORF">HB839_02790</name>
</gene>
<protein>
    <submittedName>
        <fullName evidence="1">Uncharacterized protein</fullName>
    </submittedName>
</protein>
<reference evidence="1 2" key="1">
    <citation type="submission" date="2020-03" db="EMBL/GenBank/DDBJ databases">
        <title>Soil Listeria distribution.</title>
        <authorList>
            <person name="Liao J."/>
            <person name="Wiedmann M."/>
        </authorList>
    </citation>
    <scope>NUCLEOTIDE SEQUENCE [LARGE SCALE GENOMIC DNA]</scope>
    <source>
        <strain evidence="1 2">FSL L7-1699</strain>
    </source>
</reference>
<name>A0ABR6SK29_9LIST</name>
<dbReference type="Proteomes" id="UP000518829">
    <property type="component" value="Unassembled WGS sequence"/>
</dbReference>
<comment type="caution">
    <text evidence="1">The sequence shown here is derived from an EMBL/GenBank/DDBJ whole genome shotgun (WGS) entry which is preliminary data.</text>
</comment>
<dbReference type="RefSeq" id="WP_185323112.1">
    <property type="nucleotide sequence ID" value="NZ_JAARPH010000001.1"/>
</dbReference>
<keyword evidence="2" id="KW-1185">Reference proteome</keyword>
<accession>A0ABR6SK29</accession>
<evidence type="ECO:0000313" key="2">
    <source>
        <dbReference type="Proteomes" id="UP000518829"/>
    </source>
</evidence>
<dbReference type="Pfam" id="PF24233">
    <property type="entry name" value="DUF7446"/>
    <property type="match status" value="1"/>
</dbReference>
<evidence type="ECO:0000313" key="1">
    <source>
        <dbReference type="EMBL" id="MBC1374451.1"/>
    </source>
</evidence>
<sequence>MAYENLKLANAAISGDIYLTRILKNGVMSDNRRIITNECLAATADWFLANDKKYTNREAIGDIHPHLFFTSDLNKAKRIKAILEEEVSE</sequence>
<dbReference type="InterPro" id="IPR055869">
    <property type="entry name" value="DUF7446"/>
</dbReference>
<dbReference type="EMBL" id="JAARPH010000001">
    <property type="protein sequence ID" value="MBC1374451.1"/>
    <property type="molecule type" value="Genomic_DNA"/>
</dbReference>